<dbReference type="GeneID" id="68119756"/>
<evidence type="ECO:0000313" key="2">
    <source>
        <dbReference type="Proteomes" id="UP000444721"/>
    </source>
</evidence>
<reference evidence="1 2" key="1">
    <citation type="journal article" date="2019" name="Sci. Rep.">
        <title>Nanopore sequencing improves the draft genome of the human pathogenic amoeba Naegleria fowleri.</title>
        <authorList>
            <person name="Liechti N."/>
            <person name="Schurch N."/>
            <person name="Bruggmann R."/>
            <person name="Wittwer M."/>
        </authorList>
    </citation>
    <scope>NUCLEOTIDE SEQUENCE [LARGE SCALE GENOMIC DNA]</scope>
    <source>
        <strain evidence="1 2">ATCC 30894</strain>
    </source>
</reference>
<comment type="caution">
    <text evidence="1">The sequence shown here is derived from an EMBL/GenBank/DDBJ whole genome shotgun (WGS) entry which is preliminary data.</text>
</comment>
<sequence>MIHHHRPRGPEILNFETNLSSHMSSSASGVFSSSFTTRSSSQQHYISQESANNDSTTLQQHEVTNHTSSITISESHLKAGMALLLGFMCGVHEDLHQAAKTILLKHHPMCQQKQQQFISDHDASVSENSLQMEKNQTSKTRMMNSYHQDHLKKNCKLVVVDGEKGNSELPAVDIMTRSKQRVELAQHQEQLLKEFQQQPQQQQTKKGRISISIKELLN</sequence>
<proteinExistence type="predicted"/>
<organism evidence="1 2">
    <name type="scientific">Naegleria fowleri</name>
    <name type="common">Brain eating amoeba</name>
    <dbReference type="NCBI Taxonomy" id="5763"/>
    <lineage>
        <taxon>Eukaryota</taxon>
        <taxon>Discoba</taxon>
        <taxon>Heterolobosea</taxon>
        <taxon>Tetramitia</taxon>
        <taxon>Eutetramitia</taxon>
        <taxon>Vahlkampfiidae</taxon>
        <taxon>Naegleria</taxon>
    </lineage>
</organism>
<dbReference type="Proteomes" id="UP000444721">
    <property type="component" value="Unassembled WGS sequence"/>
</dbReference>
<name>A0A6A5C2M6_NAEFO</name>
<protein>
    <submittedName>
        <fullName evidence="1">Uncharacterized protein</fullName>
    </submittedName>
</protein>
<dbReference type="RefSeq" id="XP_044565994.1">
    <property type="nucleotide sequence ID" value="XM_044703072.1"/>
</dbReference>
<dbReference type="AlphaFoldDB" id="A0A6A5C2M6"/>
<gene>
    <name evidence="1" type="ORF">FDP41_012541</name>
</gene>
<accession>A0A6A5C2M6</accession>
<dbReference type="EMBL" id="VFQX01000015">
    <property type="protein sequence ID" value="KAF0981281.1"/>
    <property type="molecule type" value="Genomic_DNA"/>
</dbReference>
<dbReference type="VEuPathDB" id="AmoebaDB:FDP41_012541"/>
<evidence type="ECO:0000313" key="1">
    <source>
        <dbReference type="EMBL" id="KAF0981281.1"/>
    </source>
</evidence>
<dbReference type="VEuPathDB" id="AmoebaDB:NfTy_023840"/>
<dbReference type="VEuPathDB" id="AmoebaDB:NF0069140"/>
<keyword evidence="2" id="KW-1185">Reference proteome</keyword>